<dbReference type="Pfam" id="PF00403">
    <property type="entry name" value="HMA"/>
    <property type="match status" value="1"/>
</dbReference>
<dbReference type="InterPro" id="IPR000428">
    <property type="entry name" value="Cu-bd"/>
</dbReference>
<dbReference type="EMBL" id="RCCJ01000001">
    <property type="protein sequence ID" value="RLJ69833.1"/>
    <property type="molecule type" value="Genomic_DNA"/>
</dbReference>
<evidence type="ECO:0000256" key="1">
    <source>
        <dbReference type="ARBA" id="ARBA00022723"/>
    </source>
</evidence>
<dbReference type="RefSeq" id="WP_121008714.1">
    <property type="nucleotide sequence ID" value="NZ_RCCJ01000001.1"/>
</dbReference>
<evidence type="ECO:0000313" key="5">
    <source>
        <dbReference type="Proteomes" id="UP000267841"/>
    </source>
</evidence>
<dbReference type="InterPro" id="IPR017969">
    <property type="entry name" value="Heavy-metal-associated_CS"/>
</dbReference>
<evidence type="ECO:0000313" key="4">
    <source>
        <dbReference type="EMBL" id="RLJ69833.1"/>
    </source>
</evidence>
<dbReference type="CDD" id="cd00371">
    <property type="entry name" value="HMA"/>
    <property type="match status" value="1"/>
</dbReference>
<feature type="domain" description="HMA" evidence="3">
    <location>
        <begin position="2"/>
        <end position="67"/>
    </location>
</feature>
<dbReference type="OrthoDB" id="9813965at2"/>
<dbReference type="SUPFAM" id="SSF55008">
    <property type="entry name" value="HMA, heavy metal-associated domain"/>
    <property type="match status" value="1"/>
</dbReference>
<reference evidence="4 5" key="1">
    <citation type="submission" date="2018-10" db="EMBL/GenBank/DDBJ databases">
        <title>Genomic Encyclopedia of Archaeal and Bacterial Type Strains, Phase II (KMG-II): from individual species to whole genera.</title>
        <authorList>
            <person name="Goeker M."/>
        </authorList>
    </citation>
    <scope>NUCLEOTIDE SEQUENCE [LARGE SCALE GENOMIC DNA]</scope>
    <source>
        <strain evidence="4 5">DSM 16510</strain>
    </source>
</reference>
<dbReference type="FunFam" id="3.30.70.100:FF:000001">
    <property type="entry name" value="ATPase copper transporting beta"/>
    <property type="match status" value="1"/>
</dbReference>
<dbReference type="InterPro" id="IPR006122">
    <property type="entry name" value="HMA_Cu_ion-bd"/>
</dbReference>
<gene>
    <name evidence="4" type="ORF">BCF55_0090</name>
</gene>
<proteinExistence type="predicted"/>
<evidence type="ECO:0000259" key="3">
    <source>
        <dbReference type="PROSITE" id="PS50846"/>
    </source>
</evidence>
<dbReference type="Gene3D" id="3.30.70.100">
    <property type="match status" value="1"/>
</dbReference>
<dbReference type="GO" id="GO:0005507">
    <property type="term" value="F:copper ion binding"/>
    <property type="evidence" value="ECO:0007669"/>
    <property type="project" value="InterPro"/>
</dbReference>
<dbReference type="GO" id="GO:0006825">
    <property type="term" value="P:copper ion transport"/>
    <property type="evidence" value="ECO:0007669"/>
    <property type="project" value="InterPro"/>
</dbReference>
<sequence length="68" mass="7845">MKELELKVQGMTCEHCVRTVQRAISSLEGVSKVEVFLDSGRVNVYMEKEVPLEDIKKSIEEWGYRVVD</sequence>
<dbReference type="AlphaFoldDB" id="A0A497XSD3"/>
<organism evidence="4 5">
    <name type="scientific">Hydrogenivirga caldilitoris</name>
    <dbReference type="NCBI Taxonomy" id="246264"/>
    <lineage>
        <taxon>Bacteria</taxon>
        <taxon>Pseudomonadati</taxon>
        <taxon>Aquificota</taxon>
        <taxon>Aquificia</taxon>
        <taxon>Aquificales</taxon>
        <taxon>Aquificaceae</taxon>
        <taxon>Hydrogenivirga</taxon>
    </lineage>
</organism>
<dbReference type="InterPro" id="IPR006121">
    <property type="entry name" value="HMA_dom"/>
</dbReference>
<dbReference type="PROSITE" id="PS01047">
    <property type="entry name" value="HMA_1"/>
    <property type="match status" value="1"/>
</dbReference>
<dbReference type="PROSITE" id="PS50846">
    <property type="entry name" value="HMA_2"/>
    <property type="match status" value="1"/>
</dbReference>
<comment type="caution">
    <text evidence="4">The sequence shown here is derived from an EMBL/GenBank/DDBJ whole genome shotgun (WGS) entry which is preliminary data.</text>
</comment>
<accession>A0A497XSD3</accession>
<dbReference type="Proteomes" id="UP000267841">
    <property type="component" value="Unassembled WGS sequence"/>
</dbReference>
<dbReference type="PRINTS" id="PR00944">
    <property type="entry name" value="CUEXPORT"/>
</dbReference>
<protein>
    <submittedName>
        <fullName evidence="4">Molybdopterin-guanine dinucleotide biosynthesis protein A/copper chaperone</fullName>
    </submittedName>
</protein>
<keyword evidence="5" id="KW-1185">Reference proteome</keyword>
<dbReference type="InterPro" id="IPR036163">
    <property type="entry name" value="HMA_dom_sf"/>
</dbReference>
<keyword evidence="1" id="KW-0479">Metal-binding</keyword>
<dbReference type="NCBIfam" id="TIGR00003">
    <property type="entry name" value="copper ion binding protein"/>
    <property type="match status" value="1"/>
</dbReference>
<name>A0A497XSD3_9AQUI</name>
<evidence type="ECO:0000256" key="2">
    <source>
        <dbReference type="ARBA" id="ARBA00023008"/>
    </source>
</evidence>
<keyword evidence="2" id="KW-0186">Copper</keyword>